<evidence type="ECO:0000313" key="5">
    <source>
        <dbReference type="Proteomes" id="UP000185657"/>
    </source>
</evidence>
<name>A0A162W6C9_9BURK</name>
<dbReference type="AlphaFoldDB" id="A0A162W6C9"/>
<reference evidence="3 6" key="2">
    <citation type="submission" date="2016-10" db="EMBL/GenBank/DDBJ databases">
        <title>Hydorgenophaga sp. LPB0072 isolated from gastropod.</title>
        <authorList>
            <person name="Kim E."/>
            <person name="Yi H."/>
        </authorList>
    </citation>
    <scope>NUCLEOTIDE SEQUENCE [LARGE SCALE GENOMIC DNA]</scope>
    <source>
        <strain evidence="3 6">LPB0072</strain>
    </source>
</reference>
<feature type="chain" id="PRO_5044549411" description="C4-dicarboxylate ABC transporter substrate-binding protein" evidence="2">
    <location>
        <begin position="28"/>
        <end position="333"/>
    </location>
</feature>
<organism evidence="3 6">
    <name type="scientific">Hydrogenophaga crassostreae</name>
    <dbReference type="NCBI Taxonomy" id="1763535"/>
    <lineage>
        <taxon>Bacteria</taxon>
        <taxon>Pseudomonadati</taxon>
        <taxon>Pseudomonadota</taxon>
        <taxon>Betaproteobacteria</taxon>
        <taxon>Burkholderiales</taxon>
        <taxon>Comamonadaceae</taxon>
        <taxon>Hydrogenophaga</taxon>
    </lineage>
</organism>
<dbReference type="Gene3D" id="3.40.190.170">
    <property type="entry name" value="Bacterial extracellular solute-binding protein, family 7"/>
    <property type="match status" value="1"/>
</dbReference>
<evidence type="ECO:0000256" key="2">
    <source>
        <dbReference type="SAM" id="SignalP"/>
    </source>
</evidence>
<dbReference type="GO" id="GO:0055085">
    <property type="term" value="P:transmembrane transport"/>
    <property type="evidence" value="ECO:0007669"/>
    <property type="project" value="InterPro"/>
</dbReference>
<dbReference type="PANTHER" id="PTHR33376:SF15">
    <property type="entry name" value="BLL6794 PROTEIN"/>
    <property type="match status" value="1"/>
</dbReference>
<dbReference type="CDD" id="cd13665">
    <property type="entry name" value="PBP2_TRAP_Dctp3_4"/>
    <property type="match status" value="1"/>
</dbReference>
<accession>A0A162W6C9</accession>
<dbReference type="Proteomes" id="UP000185657">
    <property type="component" value="Unassembled WGS sequence"/>
</dbReference>
<proteinExistence type="predicted"/>
<dbReference type="STRING" id="1763535.LPB072_14070"/>
<dbReference type="NCBIfam" id="NF037995">
    <property type="entry name" value="TRAP_S1"/>
    <property type="match status" value="1"/>
</dbReference>
<dbReference type="OrthoDB" id="8690069at2"/>
<dbReference type="Pfam" id="PF03480">
    <property type="entry name" value="DctP"/>
    <property type="match status" value="1"/>
</dbReference>
<dbReference type="InterPro" id="IPR018389">
    <property type="entry name" value="DctP_fam"/>
</dbReference>
<feature type="signal peptide" evidence="2">
    <location>
        <begin position="1"/>
        <end position="27"/>
    </location>
</feature>
<dbReference type="RefSeq" id="WP_066084661.1">
    <property type="nucleotide sequence ID" value="NZ_CP017476.1"/>
</dbReference>
<evidence type="ECO:0000313" key="4">
    <source>
        <dbReference type="EMBL" id="OAD44236.1"/>
    </source>
</evidence>
<dbReference type="EMBL" id="LVWD01000001">
    <property type="protein sequence ID" value="OAD44236.1"/>
    <property type="molecule type" value="Genomic_DNA"/>
</dbReference>
<reference evidence="4 5" key="1">
    <citation type="submission" date="2016-02" db="EMBL/GenBank/DDBJ databases">
        <title>Draft genome sequence of Hydrogenophaga sp. LPB0072.</title>
        <authorList>
            <person name="Shin S.-K."/>
            <person name="Yi H."/>
        </authorList>
    </citation>
    <scope>NUCLEOTIDE SEQUENCE [LARGE SCALE GENOMIC DNA]</scope>
    <source>
        <strain evidence="4 5">LPB0072</strain>
    </source>
</reference>
<dbReference type="Proteomes" id="UP000185680">
    <property type="component" value="Chromosome"/>
</dbReference>
<evidence type="ECO:0000313" key="3">
    <source>
        <dbReference type="EMBL" id="AOW13799.1"/>
    </source>
</evidence>
<evidence type="ECO:0000313" key="6">
    <source>
        <dbReference type="Proteomes" id="UP000185680"/>
    </source>
</evidence>
<dbReference type="PANTHER" id="PTHR33376">
    <property type="match status" value="1"/>
</dbReference>
<evidence type="ECO:0000256" key="1">
    <source>
        <dbReference type="ARBA" id="ARBA00022729"/>
    </source>
</evidence>
<keyword evidence="1 2" id="KW-0732">Signal</keyword>
<protein>
    <recommendedName>
        <fullName evidence="7">C4-dicarboxylate ABC transporter substrate-binding protein</fullName>
    </recommendedName>
</protein>
<keyword evidence="5" id="KW-1185">Reference proteome</keyword>
<evidence type="ECO:0008006" key="7">
    <source>
        <dbReference type="Google" id="ProtNLM"/>
    </source>
</evidence>
<gene>
    <name evidence="3" type="ORF">LPB072_14070</name>
    <name evidence="4" type="ORF">LPB72_01750</name>
</gene>
<dbReference type="EMBL" id="CP017476">
    <property type="protein sequence ID" value="AOW13799.1"/>
    <property type="molecule type" value="Genomic_DNA"/>
</dbReference>
<dbReference type="KEGG" id="hyl:LPB072_14070"/>
<sequence>MLNRFMSLPALVGVFAAAWLSVTPAQAKELTMASPLPPSHRFTPAYLQAYADRLKEVSGGQLTVKLYTGGSLNPAVPKQYSMLLDGVFDMAFVAPIYTAAVFPTTNTVSVPGVCADAEACTKALWRAYPLIEKETNAKILAMWTNENPALITKGKAVRKATDMKGLKVRISGPGEAPYWSAMGAAPVSQDVTEINQNLANGVIDGIAIDPASIISFKLNEVGKFVTLGVPAQGIAFSLMMNKQTYASLSTQERKWIDAVAGEAFSLAGVKHAGDEDRRAIEVAKKSGMEVIQLSADEVRGLTSTVEPEVAKFRAQKFRTGVTGAQAFDMMKGQ</sequence>
<dbReference type="InterPro" id="IPR038404">
    <property type="entry name" value="TRAP_DctP_sf"/>
</dbReference>